<dbReference type="EMBL" id="CP030041">
    <property type="protein sequence ID" value="AWW30809.1"/>
    <property type="molecule type" value="Genomic_DNA"/>
</dbReference>
<dbReference type="PROSITE" id="PS51257">
    <property type="entry name" value="PROKAR_LIPOPROTEIN"/>
    <property type="match status" value="1"/>
</dbReference>
<dbReference type="Gene3D" id="2.30.180.10">
    <property type="entry name" value="FAS1 domain"/>
    <property type="match status" value="2"/>
</dbReference>
<dbReference type="KEGG" id="est:DN752_12120"/>
<dbReference type="InterPro" id="IPR000782">
    <property type="entry name" value="FAS1_domain"/>
</dbReference>
<dbReference type="SUPFAM" id="SSF82153">
    <property type="entry name" value="FAS1 domain"/>
    <property type="match status" value="2"/>
</dbReference>
<name>A0A2Z4IJ87_9BACT</name>
<dbReference type="GO" id="GO:0005615">
    <property type="term" value="C:extracellular space"/>
    <property type="evidence" value="ECO:0007669"/>
    <property type="project" value="TreeGrafter"/>
</dbReference>
<dbReference type="Pfam" id="PF02469">
    <property type="entry name" value="Fasciclin"/>
    <property type="match status" value="2"/>
</dbReference>
<dbReference type="GO" id="GO:0007155">
    <property type="term" value="P:cell adhesion"/>
    <property type="evidence" value="ECO:0007669"/>
    <property type="project" value="TreeGrafter"/>
</dbReference>
<reference evidence="2 3" key="1">
    <citation type="submission" date="2018-06" db="EMBL/GenBank/DDBJ databases">
        <title>Echinicola strongylocentroti sp. nov., isolated from a sea urchin Strongylocentrotus intermedius.</title>
        <authorList>
            <person name="Bae S.S."/>
        </authorList>
    </citation>
    <scope>NUCLEOTIDE SEQUENCE [LARGE SCALE GENOMIC DNA]</scope>
    <source>
        <strain evidence="2 3">MEBiC08714</strain>
    </source>
</reference>
<feature type="domain" description="FAS1" evidence="1">
    <location>
        <begin position="39"/>
        <end position="168"/>
    </location>
</feature>
<dbReference type="GO" id="GO:0050839">
    <property type="term" value="F:cell adhesion molecule binding"/>
    <property type="evidence" value="ECO:0007669"/>
    <property type="project" value="TreeGrafter"/>
</dbReference>
<dbReference type="PANTHER" id="PTHR10900">
    <property type="entry name" value="PERIOSTIN-RELATED"/>
    <property type="match status" value="1"/>
</dbReference>
<dbReference type="Proteomes" id="UP000248688">
    <property type="component" value="Chromosome"/>
</dbReference>
<accession>A0A2Z4IJ87</accession>
<evidence type="ECO:0000259" key="1">
    <source>
        <dbReference type="PROSITE" id="PS50213"/>
    </source>
</evidence>
<dbReference type="PANTHER" id="PTHR10900:SF77">
    <property type="entry name" value="FI19380P1"/>
    <property type="match status" value="1"/>
</dbReference>
<dbReference type="OrthoDB" id="1119934at2"/>
<dbReference type="GO" id="GO:0031012">
    <property type="term" value="C:extracellular matrix"/>
    <property type="evidence" value="ECO:0007669"/>
    <property type="project" value="TreeGrafter"/>
</dbReference>
<dbReference type="GO" id="GO:0030198">
    <property type="term" value="P:extracellular matrix organization"/>
    <property type="evidence" value="ECO:0007669"/>
    <property type="project" value="TreeGrafter"/>
</dbReference>
<dbReference type="InterPro" id="IPR050904">
    <property type="entry name" value="Adhesion/Biosynth-related"/>
</dbReference>
<dbReference type="SMART" id="SM00554">
    <property type="entry name" value="FAS1"/>
    <property type="match status" value="2"/>
</dbReference>
<dbReference type="RefSeq" id="WP_112784186.1">
    <property type="nucleotide sequence ID" value="NZ_CP030041.1"/>
</dbReference>
<gene>
    <name evidence="2" type="ORF">DN752_12120</name>
</gene>
<evidence type="ECO:0000313" key="2">
    <source>
        <dbReference type="EMBL" id="AWW30809.1"/>
    </source>
</evidence>
<dbReference type="InterPro" id="IPR036378">
    <property type="entry name" value="FAS1_dom_sf"/>
</dbReference>
<keyword evidence="3" id="KW-1185">Reference proteome</keyword>
<proteinExistence type="predicted"/>
<feature type="domain" description="FAS1" evidence="1">
    <location>
        <begin position="171"/>
        <end position="304"/>
    </location>
</feature>
<organism evidence="2 3">
    <name type="scientific">Echinicola strongylocentroti</name>
    <dbReference type="NCBI Taxonomy" id="1795355"/>
    <lineage>
        <taxon>Bacteria</taxon>
        <taxon>Pseudomonadati</taxon>
        <taxon>Bacteroidota</taxon>
        <taxon>Cytophagia</taxon>
        <taxon>Cytophagales</taxon>
        <taxon>Cyclobacteriaceae</taxon>
        <taxon>Echinicola</taxon>
    </lineage>
</organism>
<dbReference type="AlphaFoldDB" id="A0A2Z4IJ87"/>
<protein>
    <recommendedName>
        <fullName evidence="1">FAS1 domain-containing protein</fullName>
    </recommendedName>
</protein>
<dbReference type="PROSITE" id="PS50213">
    <property type="entry name" value="FAS1"/>
    <property type="match status" value="2"/>
</dbReference>
<evidence type="ECO:0000313" key="3">
    <source>
        <dbReference type="Proteomes" id="UP000248688"/>
    </source>
</evidence>
<sequence>MAKGTYHPFFSIIRYLYAGCALLFFVGCGEDGDTPDYAQLSMMEFIRQDPNFTIFADALELTGLNETLDAEAPFTLLLPSDQALEDAGISSVDELSAEEWERKLNYHITQGSLNSDVLLGSVQESLLPGYYWLINEADGALEINGATKMLSGDLFLKNGVIHILTGFLEPQALNVTFMAQNKGFNTFVKGLFQTEMDQVIEDREGTFTIFAPTDEAFSSYFQANGITEEDWLAFSRLDEFMQYFILDKTLDSTQLITEALIPLSGDTLYINNQEGEIWLNGNASLQEKNIQGGNGLIHGLDQVITAPSNRLRRLFPKTRKEMAMPNLRQR</sequence>